<dbReference type="EMBL" id="CAJHOF010000001">
    <property type="protein sequence ID" value="CAD7286650.1"/>
    <property type="molecule type" value="Genomic_DNA"/>
</dbReference>
<organism evidence="10 11">
    <name type="scientific">Campylobacter majalis</name>
    <dbReference type="NCBI Taxonomy" id="2790656"/>
    <lineage>
        <taxon>Bacteria</taxon>
        <taxon>Pseudomonadati</taxon>
        <taxon>Campylobacterota</taxon>
        <taxon>Epsilonproteobacteria</taxon>
        <taxon>Campylobacterales</taxon>
        <taxon>Campylobacteraceae</taxon>
        <taxon>Campylobacter</taxon>
    </lineage>
</organism>
<evidence type="ECO:0000256" key="3">
    <source>
        <dbReference type="ARBA" id="ARBA00022603"/>
    </source>
</evidence>
<keyword evidence="6" id="KW-0680">Restriction system</keyword>
<dbReference type="Gene3D" id="3.90.220.20">
    <property type="entry name" value="DNA methylase specificity domains"/>
    <property type="match status" value="1"/>
</dbReference>
<gene>
    <name evidence="10" type="ORF">LMG7974_00015</name>
</gene>
<evidence type="ECO:0000256" key="8">
    <source>
        <dbReference type="ARBA" id="ARBA00047942"/>
    </source>
</evidence>
<dbReference type="Gene3D" id="3.40.50.150">
    <property type="entry name" value="Vaccinia Virus protein VP39"/>
    <property type="match status" value="1"/>
</dbReference>
<proteinExistence type="inferred from homology"/>
<evidence type="ECO:0000313" key="11">
    <source>
        <dbReference type="Proteomes" id="UP000789803"/>
    </source>
</evidence>
<keyword evidence="4" id="KW-0808">Transferase</keyword>
<evidence type="ECO:0000256" key="5">
    <source>
        <dbReference type="ARBA" id="ARBA00022691"/>
    </source>
</evidence>
<keyword evidence="11" id="KW-1185">Reference proteome</keyword>
<dbReference type="Proteomes" id="UP000789803">
    <property type="component" value="Unassembled WGS sequence"/>
</dbReference>
<comment type="caution">
    <text evidence="10">The sequence shown here is derived from an EMBL/GenBank/DDBJ whole genome shotgun (WGS) entry which is preliminary data.</text>
</comment>
<evidence type="ECO:0000313" key="10">
    <source>
        <dbReference type="EMBL" id="CAD7286650.1"/>
    </source>
</evidence>
<dbReference type="SUPFAM" id="SSF116734">
    <property type="entry name" value="DNA methylase specificity domain"/>
    <property type="match status" value="1"/>
</dbReference>
<protein>
    <recommendedName>
        <fullName evidence="2">site-specific DNA-methyltransferase (adenine-specific)</fullName>
        <ecNumber evidence="2">2.1.1.72</ecNumber>
    </recommendedName>
</protein>
<dbReference type="InterPro" id="IPR003356">
    <property type="entry name" value="DNA_methylase_A-5"/>
</dbReference>
<dbReference type="PRINTS" id="PR00507">
    <property type="entry name" value="N12N6MTFRASE"/>
</dbReference>
<name>A0ABN7K3I7_9BACT</name>
<dbReference type="EC" id="2.1.1.72" evidence="2"/>
<dbReference type="InterPro" id="IPR044946">
    <property type="entry name" value="Restrct_endonuc_typeI_TRD_sf"/>
</dbReference>
<evidence type="ECO:0000256" key="1">
    <source>
        <dbReference type="ARBA" id="ARBA00006594"/>
    </source>
</evidence>
<evidence type="ECO:0000256" key="4">
    <source>
        <dbReference type="ARBA" id="ARBA00022679"/>
    </source>
</evidence>
<dbReference type="SUPFAM" id="SSF53335">
    <property type="entry name" value="S-adenosyl-L-methionine-dependent methyltransferases"/>
    <property type="match status" value="1"/>
</dbReference>
<dbReference type="PANTHER" id="PTHR42933:SF1">
    <property type="entry name" value="SITE-SPECIFIC DNA-METHYLTRANSFERASE (ADENINE-SPECIFIC)"/>
    <property type="match status" value="1"/>
</dbReference>
<evidence type="ECO:0000256" key="2">
    <source>
        <dbReference type="ARBA" id="ARBA00011900"/>
    </source>
</evidence>
<reference evidence="10 11" key="1">
    <citation type="submission" date="2020-11" db="EMBL/GenBank/DDBJ databases">
        <authorList>
            <person name="Peeters C."/>
        </authorList>
    </citation>
    <scope>NUCLEOTIDE SEQUENCE [LARGE SCALE GENOMIC DNA]</scope>
    <source>
        <strain evidence="10 11">LMG 7974</strain>
    </source>
</reference>
<dbReference type="InterPro" id="IPR029063">
    <property type="entry name" value="SAM-dependent_MTases_sf"/>
</dbReference>
<dbReference type="InterPro" id="IPR051537">
    <property type="entry name" value="DNA_Adenine_Mtase"/>
</dbReference>
<evidence type="ECO:0000259" key="9">
    <source>
        <dbReference type="Pfam" id="PF02384"/>
    </source>
</evidence>
<dbReference type="PANTHER" id="PTHR42933">
    <property type="entry name" value="SLR6095 PROTEIN"/>
    <property type="match status" value="1"/>
</dbReference>
<keyword evidence="7" id="KW-0238">DNA-binding</keyword>
<keyword evidence="3" id="KW-0489">Methyltransferase</keyword>
<feature type="domain" description="DNA methylase adenine-specific" evidence="9">
    <location>
        <begin position="332"/>
        <end position="618"/>
    </location>
</feature>
<dbReference type="Pfam" id="PF02384">
    <property type="entry name" value="N6_Mtase"/>
    <property type="match status" value="1"/>
</dbReference>
<evidence type="ECO:0000256" key="7">
    <source>
        <dbReference type="ARBA" id="ARBA00023125"/>
    </source>
</evidence>
<accession>A0ABN7K3I7</accession>
<keyword evidence="5" id="KW-0949">S-adenosyl-L-methionine</keyword>
<dbReference type="RefSeq" id="WP_336245550.1">
    <property type="nucleotide sequence ID" value="NZ_CAJHOF010000001.1"/>
</dbReference>
<sequence length="883" mass="100478">MAKWTLEDDVNDFVKQNFTRLGLKKLKDYNVESSISEYLKQSLKGSAKTANKTNFGKPDFSIEKYEIPVIIENKLHAKKLVQSTKDGIKFDDASISNFAVNGALYYARNMIASGKYDEVIAIGIAGDNDESVELQVYFVYGSGDSAFKFMSKYKTLNFLENKSTFSEFLNDAKLTDDDKHQILISSQIQLQIYAKKLNKLMHNLNITAPQRVLYVSGMLLAMQDIKNDNEIIGYGLTSDDLKGVALEAERDGVKIVNRIKEFLKNRQIPQDKLNLMIASFSEISKDPQRDKPTKNDKEIAKFLDKESSINKQIFTFIYEFIYKQIDGFGGHIDIMGEMYSEFLKYALGDGKELGIVLTPPYVTKMMAQILQIDKDCKVMDLATGSAGFLISAMELMCESANNAYTKNSTQANLEIQNIKKQKLLGVELNAEMYTLAATNMILRGDGSANIQKANAFDTPESLYTKFNANRILLNPPFTFDENGMPFIKFGLSKMQKHGLGAIIIQDSAGSGKAIKSNKEILKHHTLKASIKMPTDLFQPMAGVQTSIYIFEAGVPHDYEKVVKFIDFRNDGYKRTSRALQEIDEPLNRYADIIQIYKNGKNAKVKAKWNLDEIFVEDFITPSGNDWNFDQHKKIDTMPNLADFKKTVSDYLSWEVSQILKKDSPSRSRISLKIEKLEREFKASGGEFREFRLDEIFELKSSKKIFHAQNLKIYDEIIAGSYPYVVRSTIDNGIRGYIIEDEQYLNEGNTLSFAQDTFSVFYQKLPYFTGNKVKILKSKFDDFNSKIALYIVANFNKVLREFTWGIGSNVDSISRIKILLPTIGGKISFAFMQSFVEELESERVEELEAYLAVTGLKDYKLTKAEQNALDIFANSQNKRERERE</sequence>
<evidence type="ECO:0000256" key="6">
    <source>
        <dbReference type="ARBA" id="ARBA00022747"/>
    </source>
</evidence>
<comment type="catalytic activity">
    <reaction evidence="8">
        <text>a 2'-deoxyadenosine in DNA + S-adenosyl-L-methionine = an N(6)-methyl-2'-deoxyadenosine in DNA + S-adenosyl-L-homocysteine + H(+)</text>
        <dbReference type="Rhea" id="RHEA:15197"/>
        <dbReference type="Rhea" id="RHEA-COMP:12418"/>
        <dbReference type="Rhea" id="RHEA-COMP:12419"/>
        <dbReference type="ChEBI" id="CHEBI:15378"/>
        <dbReference type="ChEBI" id="CHEBI:57856"/>
        <dbReference type="ChEBI" id="CHEBI:59789"/>
        <dbReference type="ChEBI" id="CHEBI:90615"/>
        <dbReference type="ChEBI" id="CHEBI:90616"/>
        <dbReference type="EC" id="2.1.1.72"/>
    </reaction>
</comment>
<comment type="similarity">
    <text evidence="1">Belongs to the N(4)/N(6)-methyltransferase family.</text>
</comment>